<gene>
    <name evidence="1" type="ordered locus">Cyan7822_1429</name>
</gene>
<dbReference type="OrthoDB" id="417276at2"/>
<accession>E0UJR5</accession>
<evidence type="ECO:0000313" key="1">
    <source>
        <dbReference type="EMBL" id="ADN13426.1"/>
    </source>
</evidence>
<name>E0UJR5_GLOV7</name>
<dbReference type="Proteomes" id="UP000008206">
    <property type="component" value="Chromosome"/>
</dbReference>
<proteinExistence type="predicted"/>
<dbReference type="HOGENOM" id="CLU_1164352_0_0_3"/>
<reference evidence="2" key="1">
    <citation type="journal article" date="2011" name="MBio">
        <title>Novel metabolic attributes of the genus Cyanothece, comprising a group of unicellular nitrogen-fixing Cyanobacteria.</title>
        <authorList>
            <person name="Bandyopadhyay A."/>
            <person name="Elvitigala T."/>
            <person name="Welsh E."/>
            <person name="Stockel J."/>
            <person name="Liberton M."/>
            <person name="Min H."/>
            <person name="Sherman L.A."/>
            <person name="Pakrasi H.B."/>
        </authorList>
    </citation>
    <scope>NUCLEOTIDE SEQUENCE [LARGE SCALE GENOMIC DNA]</scope>
    <source>
        <strain evidence="2">PCC 7822</strain>
    </source>
</reference>
<dbReference type="EMBL" id="CP002198">
    <property type="protein sequence ID" value="ADN13426.1"/>
    <property type="molecule type" value="Genomic_DNA"/>
</dbReference>
<sequence length="236" mass="27567">MGKVANHLKSFWESCLLEHRHLNNTQRRGLVRWLLGESVDKLEDLTTEELASATRGIINRYRILQKHYLGVAPKEAYRHLFNRLGAVLSKYPLLRSWITASPEHQKTVVKTLQALIEQLLKVDPFLQTQQKQIALCTQDSSLRNALLLTTLEEYCLHFINDYPLLFHLLYHFLRHQSELQITSQQQKFLQLLSREIQQVPFNAQTMANFRSPLGQPIRQFAFEEAVKSYLETQLVS</sequence>
<evidence type="ECO:0000313" key="2">
    <source>
        <dbReference type="Proteomes" id="UP000008206"/>
    </source>
</evidence>
<dbReference type="AlphaFoldDB" id="E0UJR5"/>
<dbReference type="RefSeq" id="WP_013321533.1">
    <property type="nucleotide sequence ID" value="NC_014501.1"/>
</dbReference>
<dbReference type="KEGG" id="cyj:Cyan7822_1429"/>
<keyword evidence="2" id="KW-1185">Reference proteome</keyword>
<protein>
    <submittedName>
        <fullName evidence="1">Uncharacterized protein</fullName>
    </submittedName>
</protein>
<dbReference type="STRING" id="497965.Cyan7822_1429"/>
<dbReference type="eggNOG" id="ENOG502Z8TS">
    <property type="taxonomic scope" value="Bacteria"/>
</dbReference>
<organism evidence="1 2">
    <name type="scientific">Gloeothece verrucosa (strain PCC 7822)</name>
    <name type="common">Cyanothece sp. (strain PCC 7822)</name>
    <dbReference type="NCBI Taxonomy" id="497965"/>
    <lineage>
        <taxon>Bacteria</taxon>
        <taxon>Bacillati</taxon>
        <taxon>Cyanobacteriota</taxon>
        <taxon>Cyanophyceae</taxon>
        <taxon>Oscillatoriophycideae</taxon>
        <taxon>Chroococcales</taxon>
        <taxon>Aphanothecaceae</taxon>
        <taxon>Gloeothece</taxon>
        <taxon>Gloeothece verrucosa</taxon>
    </lineage>
</organism>